<sequence>MTRQVSSIHDIAEENPDWNMNDEGRVRLAEVLKKCSWYHHERGNFDLANRTLQLPKAIAGVHPNPSTSLLSDIYFQQAWLAAETMDRDTCMEYSLKHLETRLELERNTKPALTQSSAMAYSILALANLFFERYADVGKLVRDGLAIYYAAPETDRKIHWAHFFVIHQAWALVGLGQAADAVEKLEETIEWGAMQFRKTKKPSFKHGYTLQTLASIRFLEGNFEECSKLNRKAIRLYQETVRSNMHHVGDAYTKLAECKIRQSQPENALGYCSVQSIRSLQCQLARALFIQGGIQEQMNDQVEAESSYEHATDLYVEITHKGFGKQPALKLEDFTAIVPVWAR</sequence>
<dbReference type="EMBL" id="ML977334">
    <property type="protein sequence ID" value="KAF2111450.1"/>
    <property type="molecule type" value="Genomic_DNA"/>
</dbReference>
<dbReference type="Proteomes" id="UP000799770">
    <property type="component" value="Unassembled WGS sequence"/>
</dbReference>
<reference evidence="1" key="1">
    <citation type="journal article" date="2020" name="Stud. Mycol.">
        <title>101 Dothideomycetes genomes: a test case for predicting lifestyles and emergence of pathogens.</title>
        <authorList>
            <person name="Haridas S."/>
            <person name="Albert R."/>
            <person name="Binder M."/>
            <person name="Bloem J."/>
            <person name="Labutti K."/>
            <person name="Salamov A."/>
            <person name="Andreopoulos B."/>
            <person name="Baker S."/>
            <person name="Barry K."/>
            <person name="Bills G."/>
            <person name="Bluhm B."/>
            <person name="Cannon C."/>
            <person name="Castanera R."/>
            <person name="Culley D."/>
            <person name="Daum C."/>
            <person name="Ezra D."/>
            <person name="Gonzalez J."/>
            <person name="Henrissat B."/>
            <person name="Kuo A."/>
            <person name="Liang C."/>
            <person name="Lipzen A."/>
            <person name="Lutzoni F."/>
            <person name="Magnuson J."/>
            <person name="Mondo S."/>
            <person name="Nolan M."/>
            <person name="Ohm R."/>
            <person name="Pangilinan J."/>
            <person name="Park H.-J."/>
            <person name="Ramirez L."/>
            <person name="Alfaro M."/>
            <person name="Sun H."/>
            <person name="Tritt A."/>
            <person name="Yoshinaga Y."/>
            <person name="Zwiers L.-H."/>
            <person name="Turgeon B."/>
            <person name="Goodwin S."/>
            <person name="Spatafora J."/>
            <person name="Crous P."/>
            <person name="Grigoriev I."/>
        </authorList>
    </citation>
    <scope>NUCLEOTIDE SEQUENCE</scope>
    <source>
        <strain evidence="1">CBS 627.86</strain>
    </source>
</reference>
<gene>
    <name evidence="1" type="ORF">BDV96DRAFT_650010</name>
</gene>
<dbReference type="SUPFAM" id="SSF48452">
    <property type="entry name" value="TPR-like"/>
    <property type="match status" value="1"/>
</dbReference>
<dbReference type="InterPro" id="IPR011990">
    <property type="entry name" value="TPR-like_helical_dom_sf"/>
</dbReference>
<proteinExistence type="predicted"/>
<evidence type="ECO:0000313" key="1">
    <source>
        <dbReference type="EMBL" id="KAF2111450.1"/>
    </source>
</evidence>
<dbReference type="OrthoDB" id="6161812at2759"/>
<name>A0A6A5YWI5_9PLEO</name>
<organism evidence="1 2">
    <name type="scientific">Lophiotrema nucula</name>
    <dbReference type="NCBI Taxonomy" id="690887"/>
    <lineage>
        <taxon>Eukaryota</taxon>
        <taxon>Fungi</taxon>
        <taxon>Dikarya</taxon>
        <taxon>Ascomycota</taxon>
        <taxon>Pezizomycotina</taxon>
        <taxon>Dothideomycetes</taxon>
        <taxon>Pleosporomycetidae</taxon>
        <taxon>Pleosporales</taxon>
        <taxon>Lophiotremataceae</taxon>
        <taxon>Lophiotrema</taxon>
    </lineage>
</organism>
<keyword evidence="2" id="KW-1185">Reference proteome</keyword>
<accession>A0A6A5YWI5</accession>
<dbReference type="AlphaFoldDB" id="A0A6A5YWI5"/>
<protein>
    <recommendedName>
        <fullName evidence="3">MalT-like TPR region domain-containing protein</fullName>
    </recommendedName>
</protein>
<dbReference type="Gene3D" id="1.25.40.10">
    <property type="entry name" value="Tetratricopeptide repeat domain"/>
    <property type="match status" value="1"/>
</dbReference>
<evidence type="ECO:0000313" key="2">
    <source>
        <dbReference type="Proteomes" id="UP000799770"/>
    </source>
</evidence>
<evidence type="ECO:0008006" key="3">
    <source>
        <dbReference type="Google" id="ProtNLM"/>
    </source>
</evidence>